<proteinExistence type="predicted"/>
<dbReference type="Proteomes" id="UP000617634">
    <property type="component" value="Unassembled WGS sequence"/>
</dbReference>
<gene>
    <name evidence="2" type="ORF">I5E68_17955</name>
</gene>
<name>A0A931MN52_9SPHN</name>
<feature type="transmembrane region" description="Helical" evidence="1">
    <location>
        <begin position="20"/>
        <end position="42"/>
    </location>
</feature>
<dbReference type="InterPro" id="IPR012427">
    <property type="entry name" value="DUF1622"/>
</dbReference>
<feature type="transmembrane region" description="Helical" evidence="1">
    <location>
        <begin position="54"/>
        <end position="74"/>
    </location>
</feature>
<keyword evidence="1" id="KW-0812">Transmembrane</keyword>
<protein>
    <submittedName>
        <fullName evidence="2">DUF1622 domain-containing protein</fullName>
    </submittedName>
</protein>
<dbReference type="AlphaFoldDB" id="A0A931MN52"/>
<keyword evidence="1" id="KW-0472">Membrane</keyword>
<organism evidence="2 3">
    <name type="scientific">Novosphingobium aureum</name>
    <dbReference type="NCBI Taxonomy" id="2792964"/>
    <lineage>
        <taxon>Bacteria</taxon>
        <taxon>Pseudomonadati</taxon>
        <taxon>Pseudomonadota</taxon>
        <taxon>Alphaproteobacteria</taxon>
        <taxon>Sphingomonadales</taxon>
        <taxon>Sphingomonadaceae</taxon>
        <taxon>Novosphingobium</taxon>
    </lineage>
</organism>
<dbReference type="PANTHER" id="PTHR38468:SF1">
    <property type="entry name" value="SLL0939 PROTEIN"/>
    <property type="match status" value="1"/>
</dbReference>
<accession>A0A931MN52</accession>
<evidence type="ECO:0000313" key="2">
    <source>
        <dbReference type="EMBL" id="MBH0114836.1"/>
    </source>
</evidence>
<sequence length="123" mass="13493">MVEETFKIAAEFAALVVESLVVLIVLLGGLMAFAHLMMALFGQRGALAENIRKIWLRFAAWILISLEFALGADIIRTAIAPTWDDIGKLAAIAAIRTFLGFFLDRDMKSIEEIEIAPRGEDAG</sequence>
<reference evidence="2" key="1">
    <citation type="submission" date="2020-11" db="EMBL/GenBank/DDBJ databases">
        <title>Novosphingobium aureum sp. nov., a marine bacterium isolated from sediment of a salt flat.</title>
        <authorList>
            <person name="Yoo Y."/>
            <person name="Kim J.-J."/>
        </authorList>
    </citation>
    <scope>NUCLEOTIDE SEQUENCE</scope>
    <source>
        <strain evidence="2">YJ-S2-02</strain>
    </source>
</reference>
<dbReference type="PANTHER" id="PTHR38468">
    <property type="entry name" value="SLL0939 PROTEIN"/>
    <property type="match status" value="1"/>
</dbReference>
<dbReference type="Pfam" id="PF07784">
    <property type="entry name" value="DUF1622"/>
    <property type="match status" value="1"/>
</dbReference>
<keyword evidence="3" id="KW-1185">Reference proteome</keyword>
<evidence type="ECO:0000313" key="3">
    <source>
        <dbReference type="Proteomes" id="UP000617634"/>
    </source>
</evidence>
<keyword evidence="1" id="KW-1133">Transmembrane helix</keyword>
<comment type="caution">
    <text evidence="2">The sequence shown here is derived from an EMBL/GenBank/DDBJ whole genome shotgun (WGS) entry which is preliminary data.</text>
</comment>
<dbReference type="EMBL" id="JADZGI010000004">
    <property type="protein sequence ID" value="MBH0114836.1"/>
    <property type="molecule type" value="Genomic_DNA"/>
</dbReference>
<evidence type="ECO:0000256" key="1">
    <source>
        <dbReference type="SAM" id="Phobius"/>
    </source>
</evidence>
<feature type="transmembrane region" description="Helical" evidence="1">
    <location>
        <begin position="86"/>
        <end position="103"/>
    </location>
</feature>